<reference evidence="13" key="1">
    <citation type="journal article" date="2013" name="J. Plant Res.">
        <title>Effect of fungi and light on seed germination of three Opuntia species from semiarid lands of central Mexico.</title>
        <authorList>
            <person name="Delgado-Sanchez P."/>
            <person name="Jimenez-Bremont J.F."/>
            <person name="Guerrero-Gonzalez Mde L."/>
            <person name="Flores J."/>
        </authorList>
    </citation>
    <scope>NUCLEOTIDE SEQUENCE</scope>
    <source>
        <tissue evidence="13">Cladode</tissue>
    </source>
</reference>
<evidence type="ECO:0000313" key="13">
    <source>
        <dbReference type="EMBL" id="MBA4654802.1"/>
    </source>
</evidence>
<keyword evidence="9" id="KW-0804">Transcription</keyword>
<dbReference type="GO" id="GO:0000123">
    <property type="term" value="C:histone acetyltransferase complex"/>
    <property type="evidence" value="ECO:0007669"/>
    <property type="project" value="TreeGrafter"/>
</dbReference>
<evidence type="ECO:0000259" key="12">
    <source>
        <dbReference type="PROSITE" id="PS50134"/>
    </source>
</evidence>
<evidence type="ECO:0000256" key="2">
    <source>
        <dbReference type="ARBA" id="ARBA00013184"/>
    </source>
</evidence>
<dbReference type="PANTHER" id="PTHR13808">
    <property type="entry name" value="CBP/P300-RELATED"/>
    <property type="match status" value="1"/>
</dbReference>
<evidence type="ECO:0000256" key="9">
    <source>
        <dbReference type="ARBA" id="ARBA00023163"/>
    </source>
</evidence>
<evidence type="ECO:0000256" key="1">
    <source>
        <dbReference type="ARBA" id="ARBA00004123"/>
    </source>
</evidence>
<comment type="catalytic activity">
    <reaction evidence="11">
        <text>L-lysyl-[protein] + acetyl-CoA = N(6)-acetyl-L-lysyl-[protein] + CoA + H(+)</text>
        <dbReference type="Rhea" id="RHEA:45948"/>
        <dbReference type="Rhea" id="RHEA-COMP:9752"/>
        <dbReference type="Rhea" id="RHEA-COMP:10731"/>
        <dbReference type="ChEBI" id="CHEBI:15378"/>
        <dbReference type="ChEBI" id="CHEBI:29969"/>
        <dbReference type="ChEBI" id="CHEBI:57287"/>
        <dbReference type="ChEBI" id="CHEBI:57288"/>
        <dbReference type="ChEBI" id="CHEBI:61930"/>
        <dbReference type="EC" id="2.3.1.48"/>
    </reaction>
</comment>
<comment type="subcellular location">
    <subcellularLocation>
        <location evidence="1">Nucleus</location>
    </subcellularLocation>
</comment>
<dbReference type="EMBL" id="GISG01184860">
    <property type="protein sequence ID" value="MBA4654802.1"/>
    <property type="molecule type" value="Transcribed_RNA"/>
</dbReference>
<dbReference type="GO" id="GO:0003713">
    <property type="term" value="F:transcription coactivator activity"/>
    <property type="evidence" value="ECO:0007669"/>
    <property type="project" value="TreeGrafter"/>
</dbReference>
<evidence type="ECO:0000256" key="10">
    <source>
        <dbReference type="ARBA" id="ARBA00023242"/>
    </source>
</evidence>
<protein>
    <recommendedName>
        <fullName evidence="2">histone acetyltransferase</fullName>
        <ecNumber evidence="2">2.3.1.48</ecNumber>
    </recommendedName>
</protein>
<keyword evidence="10" id="KW-0539">Nucleus</keyword>
<dbReference type="GO" id="GO:0031490">
    <property type="term" value="F:chromatin DNA binding"/>
    <property type="evidence" value="ECO:0007669"/>
    <property type="project" value="TreeGrafter"/>
</dbReference>
<evidence type="ECO:0000256" key="8">
    <source>
        <dbReference type="ARBA" id="ARBA00023015"/>
    </source>
</evidence>
<dbReference type="AlphaFoldDB" id="A0A7C9DZ41"/>
<evidence type="ECO:0000256" key="4">
    <source>
        <dbReference type="ARBA" id="ARBA00022723"/>
    </source>
</evidence>
<dbReference type="Gene3D" id="1.20.1020.10">
    <property type="entry name" value="TAZ domain"/>
    <property type="match status" value="1"/>
</dbReference>
<reference evidence="13" key="2">
    <citation type="submission" date="2020-07" db="EMBL/GenBank/DDBJ databases">
        <authorList>
            <person name="Vera ALvarez R."/>
            <person name="Arias-Moreno D.M."/>
            <person name="Jimenez-Jacinto V."/>
            <person name="Jimenez-Bremont J.F."/>
            <person name="Swaminathan K."/>
            <person name="Moose S.P."/>
            <person name="Guerrero-Gonzalez M.L."/>
            <person name="Marino-Ramirez L."/>
            <person name="Landsman D."/>
            <person name="Rodriguez-Kessler M."/>
            <person name="Delgado-Sanchez P."/>
        </authorList>
    </citation>
    <scope>NUCLEOTIDE SEQUENCE</scope>
    <source>
        <tissue evidence="13">Cladode</tissue>
    </source>
</reference>
<evidence type="ECO:0000256" key="3">
    <source>
        <dbReference type="ARBA" id="ARBA00022679"/>
    </source>
</evidence>
<dbReference type="GO" id="GO:0008270">
    <property type="term" value="F:zinc ion binding"/>
    <property type="evidence" value="ECO:0007669"/>
    <property type="project" value="UniProtKB-KW"/>
</dbReference>
<dbReference type="InterPro" id="IPR013178">
    <property type="entry name" value="Histone_AcTrfase_Rtt109/CBP"/>
</dbReference>
<dbReference type="GO" id="GO:0045944">
    <property type="term" value="P:positive regulation of transcription by RNA polymerase II"/>
    <property type="evidence" value="ECO:0007669"/>
    <property type="project" value="TreeGrafter"/>
</dbReference>
<dbReference type="Pfam" id="PF02135">
    <property type="entry name" value="zf-TAZ"/>
    <property type="match status" value="1"/>
</dbReference>
<dbReference type="GO" id="GO:0005667">
    <property type="term" value="C:transcription regulator complex"/>
    <property type="evidence" value="ECO:0007669"/>
    <property type="project" value="TreeGrafter"/>
</dbReference>
<dbReference type="SUPFAM" id="SSF57933">
    <property type="entry name" value="TAZ domain"/>
    <property type="match status" value="1"/>
</dbReference>
<evidence type="ECO:0000256" key="5">
    <source>
        <dbReference type="ARBA" id="ARBA00022771"/>
    </source>
</evidence>
<keyword evidence="5" id="KW-0863">Zinc-finger</keyword>
<dbReference type="InterPro" id="IPR000197">
    <property type="entry name" value="Znf_TAZ"/>
</dbReference>
<keyword evidence="3 13" id="KW-0808">Transferase</keyword>
<dbReference type="GO" id="GO:0004402">
    <property type="term" value="F:histone acetyltransferase activity"/>
    <property type="evidence" value="ECO:0007669"/>
    <property type="project" value="InterPro"/>
</dbReference>
<evidence type="ECO:0000256" key="11">
    <source>
        <dbReference type="ARBA" id="ARBA00048017"/>
    </source>
</evidence>
<dbReference type="GO" id="GO:0005634">
    <property type="term" value="C:nucleus"/>
    <property type="evidence" value="ECO:0007669"/>
    <property type="project" value="UniProtKB-SubCell"/>
</dbReference>
<dbReference type="InterPro" id="IPR035898">
    <property type="entry name" value="TAZ_dom_sf"/>
</dbReference>
<keyword evidence="7" id="KW-0156">Chromatin regulator</keyword>
<keyword evidence="13" id="KW-0012">Acyltransferase</keyword>
<sequence length="104" mass="12286">MQVRELLDVVLHASHCQTTSRLCSYPNCTLIRRLFSHAHACKVRVAGGCHHCRKTWFILMMHSRRCKDSDCSVPRCLDLKKYADRLELQFRTRRSNNPPDVHWH</sequence>
<dbReference type="PANTHER" id="PTHR13808:SF1">
    <property type="entry name" value="HISTONE ACETYLTRANSFERASE"/>
    <property type="match status" value="1"/>
</dbReference>
<name>A0A7C9DZ41_OPUST</name>
<organism evidence="13">
    <name type="scientific">Opuntia streptacantha</name>
    <name type="common">Prickly pear cactus</name>
    <name type="synonym">Opuntia cardona</name>
    <dbReference type="NCBI Taxonomy" id="393608"/>
    <lineage>
        <taxon>Eukaryota</taxon>
        <taxon>Viridiplantae</taxon>
        <taxon>Streptophyta</taxon>
        <taxon>Embryophyta</taxon>
        <taxon>Tracheophyta</taxon>
        <taxon>Spermatophyta</taxon>
        <taxon>Magnoliopsida</taxon>
        <taxon>eudicotyledons</taxon>
        <taxon>Gunneridae</taxon>
        <taxon>Pentapetalae</taxon>
        <taxon>Caryophyllales</taxon>
        <taxon>Cactineae</taxon>
        <taxon>Cactaceae</taxon>
        <taxon>Opuntioideae</taxon>
        <taxon>Opuntia</taxon>
    </lineage>
</organism>
<dbReference type="PROSITE" id="PS50134">
    <property type="entry name" value="ZF_TAZ"/>
    <property type="match status" value="1"/>
</dbReference>
<dbReference type="SMART" id="SM00551">
    <property type="entry name" value="ZnF_TAZ"/>
    <property type="match status" value="1"/>
</dbReference>
<feature type="domain" description="TAZ-type" evidence="12">
    <location>
        <begin position="1"/>
        <end position="79"/>
    </location>
</feature>
<accession>A0A7C9DZ41</accession>
<evidence type="ECO:0000256" key="6">
    <source>
        <dbReference type="ARBA" id="ARBA00022833"/>
    </source>
</evidence>
<proteinExistence type="predicted"/>
<dbReference type="EC" id="2.3.1.48" evidence="2"/>
<keyword evidence="6" id="KW-0862">Zinc</keyword>
<evidence type="ECO:0000256" key="7">
    <source>
        <dbReference type="ARBA" id="ARBA00022853"/>
    </source>
</evidence>
<keyword evidence="8" id="KW-0805">Transcription regulation</keyword>
<keyword evidence="4" id="KW-0479">Metal-binding</keyword>